<evidence type="ECO:0000313" key="2">
    <source>
        <dbReference type="Proteomes" id="UP000016487"/>
    </source>
</evidence>
<gene>
    <name evidence="1" type="ORF">PCIT_a4526</name>
</gene>
<dbReference type="PANTHER" id="PTHR33361:SF2">
    <property type="entry name" value="DUF885 DOMAIN-CONTAINING PROTEIN"/>
    <property type="match status" value="1"/>
</dbReference>
<dbReference type="RefSeq" id="WP_010367926.1">
    <property type="nucleotide sequence ID" value="NZ_AHBZ03000024.1"/>
</dbReference>
<reference evidence="1" key="1">
    <citation type="journal article" date="2012" name="J. Bacteriol.">
        <title>Genome sequences of type strains of seven species of the marine bacterium Pseudoalteromonas.</title>
        <authorList>
            <person name="Xie B.B."/>
            <person name="Shu Y.L."/>
            <person name="Qin Q.L."/>
            <person name="Rong J.C."/>
            <person name="Zhang X.Y."/>
            <person name="Chen X.L."/>
            <person name="Shi M."/>
            <person name="He H.L."/>
            <person name="Zhou B.C."/>
            <person name="Zhang Y.Z."/>
        </authorList>
    </citation>
    <scope>NUCLEOTIDE SEQUENCE</scope>
    <source>
        <strain evidence="1">DSM 8771</strain>
    </source>
</reference>
<protein>
    <recommendedName>
        <fullName evidence="3">DUF885 domain-containing protein</fullName>
    </recommendedName>
</protein>
<proteinExistence type="predicted"/>
<dbReference type="AlphaFoldDB" id="A0AAD4FQN4"/>
<dbReference type="PANTHER" id="PTHR33361">
    <property type="entry name" value="GLR0591 PROTEIN"/>
    <property type="match status" value="1"/>
</dbReference>
<organism evidence="1 2">
    <name type="scientific">Pseudoalteromonas citrea</name>
    <dbReference type="NCBI Taxonomy" id="43655"/>
    <lineage>
        <taxon>Bacteria</taxon>
        <taxon>Pseudomonadati</taxon>
        <taxon>Pseudomonadota</taxon>
        <taxon>Gammaproteobacteria</taxon>
        <taxon>Alteromonadales</taxon>
        <taxon>Pseudoalteromonadaceae</taxon>
        <taxon>Pseudoalteromonas</taxon>
    </lineage>
</organism>
<dbReference type="Proteomes" id="UP000016487">
    <property type="component" value="Unassembled WGS sequence"/>
</dbReference>
<sequence length="554" mass="63055">MLTSLGILDSVGITAHNGQLDDLSLAHDKEKNQYIGQVVKVLNSYDNSDLNEQEQLTKEVAKYWLSQMIADPELHYHDYPVNQLFGVQNNFPTFMETRHQVKDEQGALYYLARLEAVELKFNQLLEGLEFRENKGIIPPKFVIKRVLDEMRRFIETPANENILYTSLERKLVALEELSAERKAQLLDDAQNKITNSVYPAYTLLINYFVALNTKATDTVGFWSLPDGDKAYKRALEIYTTTDMEPDEIHRLGLNEVIRIKAEMLSILQSQGYDTSAGFSKAMEALKADPQHYYEDSDEGRAQILADYKGIVDEIDAGLSKVFNVRTDVPIEVVRIPEFKEQTSPNAYYQQASMDGSRPGRFSVNLYDIKATPKYGMRTLAYHEGIPGHHFQLSIAQELEGMPMIRRMSPFSSYSEGWALYTEQLAWELGFQDEPLDNLGRLQAEIFRAVRLVVDTGIHAKQWTREQAITYMLENTGKAYSDVVAEIERYIVNPAQACSYKVGMIKILALRDKAKTALGDKFELAEFHDAVLKNGAVPLTILEKVIDQYIADKSH</sequence>
<dbReference type="Pfam" id="PF05960">
    <property type="entry name" value="DUF885"/>
    <property type="match status" value="1"/>
</dbReference>
<dbReference type="EMBL" id="AHBZ03000024">
    <property type="protein sequence ID" value="KAF7767567.1"/>
    <property type="molecule type" value="Genomic_DNA"/>
</dbReference>
<evidence type="ECO:0000313" key="1">
    <source>
        <dbReference type="EMBL" id="KAF7767567.1"/>
    </source>
</evidence>
<dbReference type="InterPro" id="IPR010281">
    <property type="entry name" value="DUF885"/>
</dbReference>
<evidence type="ECO:0008006" key="3">
    <source>
        <dbReference type="Google" id="ProtNLM"/>
    </source>
</evidence>
<name>A0AAD4FQN4_9GAMM</name>
<reference evidence="1" key="2">
    <citation type="submission" date="2015-03" db="EMBL/GenBank/DDBJ databases">
        <title>Genome sequence of Pseudoalteromonas citrea.</title>
        <authorList>
            <person name="Xie B.-B."/>
            <person name="Rong J.-C."/>
            <person name="Qin Q.-L."/>
            <person name="Zhang Y.-Z."/>
        </authorList>
    </citation>
    <scope>NUCLEOTIDE SEQUENCE</scope>
    <source>
        <strain evidence="1">DSM 8771</strain>
    </source>
</reference>
<comment type="caution">
    <text evidence="1">The sequence shown here is derived from an EMBL/GenBank/DDBJ whole genome shotgun (WGS) entry which is preliminary data.</text>
</comment>
<accession>A0AAD4FQN4</accession>